<evidence type="ECO:0000256" key="3">
    <source>
        <dbReference type="ARBA" id="ARBA00023002"/>
    </source>
</evidence>
<dbReference type="Proteomes" id="UP000028045">
    <property type="component" value="Unassembled WGS sequence"/>
</dbReference>
<dbReference type="PANTHER" id="PTHR43180:SF80">
    <property type="entry name" value="NAD(P)-BINDING PROTEIN"/>
    <property type="match status" value="1"/>
</dbReference>
<dbReference type="Pfam" id="PF00106">
    <property type="entry name" value="adh_short"/>
    <property type="match status" value="1"/>
</dbReference>
<keyword evidence="5" id="KW-1185">Reference proteome</keyword>
<dbReference type="InterPro" id="IPR002347">
    <property type="entry name" value="SDR_fam"/>
</dbReference>
<reference evidence="4 5" key="1">
    <citation type="journal article" date="2014" name="BMC Genomics">
        <title>Comparative genome sequencing reveals chemotype-specific gene clusters in the toxigenic black mold Stachybotrys.</title>
        <authorList>
            <person name="Semeiks J."/>
            <person name="Borek D."/>
            <person name="Otwinowski Z."/>
            <person name="Grishin N.V."/>
        </authorList>
    </citation>
    <scope>NUCLEOTIDE SEQUENCE [LARGE SCALE GENOMIC DNA]</scope>
    <source>
        <strain evidence="5">CBS 109288 / IBT 7711</strain>
    </source>
</reference>
<comment type="similarity">
    <text evidence="1">Belongs to the short-chain dehydrogenases/reductases (SDR) family.</text>
</comment>
<dbReference type="InterPro" id="IPR036291">
    <property type="entry name" value="NAD(P)-bd_dom_sf"/>
</dbReference>
<sequence>MASVTIQPSDIPSLEGKIALITGGSSGIGLGAVKILAERGAKVHVLDINPPLEEVEGVTFHKVNVASWTELRDVFDSLEHIDYVFANAGVLEETDYFADSFDAEGRLAEPTYRVDNINTRGVYNVVKLAWSKMRKQSRDSPYSIVLTTSLSAYCPEQGFPIYSSGKVALVGLIRALRSIIVRDNITINGVAPAATATNIGKVDISKILTSLGVSVAAPEHVGRALVYSAVATQSRRVQVYGKDKDTDLWQSERWNGRVILALGNTYTELEEPMADLRQFWLGRENVIESRRQQAIGDKRVFD</sequence>
<name>A0A084B8X4_STACB</name>
<dbReference type="OrthoDB" id="37659at2759"/>
<gene>
    <name evidence="4" type="ORF">S7711_02597</name>
</gene>
<evidence type="ECO:0000256" key="2">
    <source>
        <dbReference type="ARBA" id="ARBA00022857"/>
    </source>
</evidence>
<evidence type="ECO:0000313" key="5">
    <source>
        <dbReference type="Proteomes" id="UP000028045"/>
    </source>
</evidence>
<organism evidence="4 5">
    <name type="scientific">Stachybotrys chartarum (strain CBS 109288 / IBT 7711)</name>
    <name type="common">Toxic black mold</name>
    <name type="synonym">Stilbospora chartarum</name>
    <dbReference type="NCBI Taxonomy" id="1280523"/>
    <lineage>
        <taxon>Eukaryota</taxon>
        <taxon>Fungi</taxon>
        <taxon>Dikarya</taxon>
        <taxon>Ascomycota</taxon>
        <taxon>Pezizomycotina</taxon>
        <taxon>Sordariomycetes</taxon>
        <taxon>Hypocreomycetidae</taxon>
        <taxon>Hypocreales</taxon>
        <taxon>Stachybotryaceae</taxon>
        <taxon>Stachybotrys</taxon>
    </lineage>
</organism>
<accession>A0A084B8X4</accession>
<dbReference type="PRINTS" id="PR00081">
    <property type="entry name" value="GDHRDH"/>
</dbReference>
<dbReference type="PROSITE" id="PS00061">
    <property type="entry name" value="ADH_SHORT"/>
    <property type="match status" value="1"/>
</dbReference>
<evidence type="ECO:0000256" key="1">
    <source>
        <dbReference type="ARBA" id="ARBA00006484"/>
    </source>
</evidence>
<dbReference type="EMBL" id="KL647681">
    <property type="protein sequence ID" value="KEY74003.1"/>
    <property type="molecule type" value="Genomic_DNA"/>
</dbReference>
<protein>
    <submittedName>
        <fullName evidence="4">Uncharacterized protein</fullName>
    </submittedName>
</protein>
<dbReference type="SUPFAM" id="SSF51735">
    <property type="entry name" value="NAD(P)-binding Rossmann-fold domains"/>
    <property type="match status" value="1"/>
</dbReference>
<evidence type="ECO:0000313" key="4">
    <source>
        <dbReference type="EMBL" id="KEY74003.1"/>
    </source>
</evidence>
<keyword evidence="3" id="KW-0560">Oxidoreductase</keyword>
<dbReference type="AlphaFoldDB" id="A0A084B8X4"/>
<dbReference type="GO" id="GO:0016491">
    <property type="term" value="F:oxidoreductase activity"/>
    <property type="evidence" value="ECO:0007669"/>
    <property type="project" value="UniProtKB-KW"/>
</dbReference>
<dbReference type="Gene3D" id="3.40.50.720">
    <property type="entry name" value="NAD(P)-binding Rossmann-like Domain"/>
    <property type="match status" value="1"/>
</dbReference>
<proteinExistence type="inferred from homology"/>
<dbReference type="InterPro" id="IPR020904">
    <property type="entry name" value="Sc_DH/Rdtase_CS"/>
</dbReference>
<keyword evidence="2" id="KW-0521">NADP</keyword>
<dbReference type="PANTHER" id="PTHR43180">
    <property type="entry name" value="3-OXOACYL-(ACYL-CARRIER-PROTEIN) REDUCTASE (AFU_ORTHOLOGUE AFUA_6G11210)"/>
    <property type="match status" value="1"/>
</dbReference>
<dbReference type="HOGENOM" id="CLU_010194_13_1_1"/>